<feature type="compositionally biased region" description="Basic and acidic residues" evidence="15">
    <location>
        <begin position="1"/>
        <end position="12"/>
    </location>
</feature>
<dbReference type="PROSITE" id="PS50071">
    <property type="entry name" value="HOMEOBOX_2"/>
    <property type="match status" value="1"/>
</dbReference>
<proteinExistence type="inferred from homology"/>
<dbReference type="InterPro" id="IPR009057">
    <property type="entry name" value="Homeodomain-like_sf"/>
</dbReference>
<sequence length="366" mass="38460">MTGRDALSDGRVRSRALVPGGSPTGLRPRGFAITDLLGLEAELPAPAGPGPGSGCEGPAAGLCSGAGLGCSSTARGALPLGLGLLCGFGAQPPAAAPAPCLLLADVPFLPPGGPQPAAPQAPSRPPPALGRQKRSDSVVSTSDEDSLSEDRSDLKASPTLGKRKKRRHRTVFTAHQLEELEKAFSEAHYPDVYAREMLAVKTELPEDRIQVWFQNRRAKWRKREKRWGGSSVMAEYGLYGAMVRHCIPLPDSVLNSVEGGLRGACAPWLLGMHKKSTGIIRQPGSEDKLAGLWGSDHLKEGSSQSRAGSQRASDKASPENGLEDMAIDLSSSARQETKKVHQEASAQGCSNSSGLEGIQLGKVGDL</sequence>
<dbReference type="GO" id="GO:0005634">
    <property type="term" value="C:nucleus"/>
    <property type="evidence" value="ECO:0007669"/>
    <property type="project" value="UniProtKB-SubCell"/>
</dbReference>
<evidence type="ECO:0000313" key="18">
    <source>
        <dbReference type="EMBL" id="KAL2764053.1"/>
    </source>
</evidence>
<feature type="region of interest" description="Disordered" evidence="15">
    <location>
        <begin position="112"/>
        <end position="167"/>
    </location>
</feature>
<feature type="domain" description="CVC" evidence="17">
    <location>
        <begin position="225"/>
        <end position="278"/>
    </location>
</feature>
<dbReference type="FunFam" id="1.10.10.60:FF:000065">
    <property type="entry name" value="Visual system homeobox 1"/>
    <property type="match status" value="1"/>
</dbReference>
<comment type="similarity">
    <text evidence="2">Belongs to the paired homeobox family.</text>
</comment>
<evidence type="ECO:0000259" key="17">
    <source>
        <dbReference type="PROSITE" id="PS51496"/>
    </source>
</evidence>
<reference evidence="18 19" key="1">
    <citation type="journal article" date="2024" name="G3 (Bethesda)">
        <title>A hybrid genome assembly of the endangered aye-aye (Daubentonia madagascariensis).</title>
        <authorList>
            <person name="Versoza C.J."/>
            <person name="Pfeifer S.P."/>
        </authorList>
    </citation>
    <scope>NUCLEOTIDE SEQUENCE [LARGE SCALE GENOMIC DNA]</scope>
    <source>
        <strain evidence="18">6821</strain>
    </source>
</reference>
<feature type="DNA-binding region" description="Homeobox" evidence="13">
    <location>
        <begin position="165"/>
        <end position="224"/>
    </location>
</feature>
<evidence type="ECO:0000256" key="9">
    <source>
        <dbReference type="ARBA" id="ARBA00023242"/>
    </source>
</evidence>
<keyword evidence="3" id="KW-0217">Developmental protein</keyword>
<dbReference type="InterPro" id="IPR001356">
    <property type="entry name" value="HD"/>
</dbReference>
<feature type="domain" description="Homeobox" evidence="16">
    <location>
        <begin position="163"/>
        <end position="223"/>
    </location>
</feature>
<dbReference type="Proteomes" id="UP001610411">
    <property type="component" value="Unassembled WGS sequence"/>
</dbReference>
<evidence type="ECO:0000256" key="7">
    <source>
        <dbReference type="ARBA" id="ARBA00023155"/>
    </source>
</evidence>
<keyword evidence="5" id="KW-0805">Transcription regulation</keyword>
<evidence type="ECO:0000256" key="6">
    <source>
        <dbReference type="ARBA" id="ARBA00023125"/>
    </source>
</evidence>
<evidence type="ECO:0000256" key="4">
    <source>
        <dbReference type="ARBA" id="ARBA00022606"/>
    </source>
</evidence>
<accession>A0ABD2DC79</accession>
<evidence type="ECO:0000256" key="13">
    <source>
        <dbReference type="PROSITE-ProRule" id="PRU00108"/>
    </source>
</evidence>
<name>A0ABD2DC79_DAUMA</name>
<gene>
    <name evidence="18" type="ORF">WCI35_029714</name>
</gene>
<dbReference type="InterPro" id="IPR051775">
    <property type="entry name" value="Homeobox_domain"/>
</dbReference>
<keyword evidence="19" id="KW-1185">Reference proteome</keyword>
<feature type="compositionally biased region" description="Low complexity" evidence="15">
    <location>
        <begin position="301"/>
        <end position="311"/>
    </location>
</feature>
<evidence type="ECO:0000256" key="15">
    <source>
        <dbReference type="SAM" id="MobiDB-lite"/>
    </source>
</evidence>
<evidence type="ECO:0000259" key="16">
    <source>
        <dbReference type="PROSITE" id="PS50071"/>
    </source>
</evidence>
<feature type="compositionally biased region" description="Polar residues" evidence="15">
    <location>
        <begin position="344"/>
        <end position="354"/>
    </location>
</feature>
<feature type="region of interest" description="Disordered" evidence="15">
    <location>
        <begin position="1"/>
        <end position="29"/>
    </location>
</feature>
<dbReference type="PANTHER" id="PTHR24323:SF3">
    <property type="entry name" value="VISUAL SYSTEM HOMEOBOX 1"/>
    <property type="match status" value="1"/>
</dbReference>
<evidence type="ECO:0000256" key="8">
    <source>
        <dbReference type="ARBA" id="ARBA00023163"/>
    </source>
</evidence>
<keyword evidence="6 13" id="KW-0238">DNA-binding</keyword>
<evidence type="ECO:0000256" key="12">
    <source>
        <dbReference type="ARBA" id="ARBA00041737"/>
    </source>
</evidence>
<dbReference type="InterPro" id="IPR017970">
    <property type="entry name" value="Homeobox_CS"/>
</dbReference>
<dbReference type="CDD" id="cd00086">
    <property type="entry name" value="homeodomain"/>
    <property type="match status" value="1"/>
</dbReference>
<keyword evidence="4" id="KW-0716">Sensory transduction</keyword>
<organism evidence="18 19">
    <name type="scientific">Daubentonia madagascariensis</name>
    <name type="common">Aye-aye</name>
    <name type="synonym">Sciurus madagascariensis</name>
    <dbReference type="NCBI Taxonomy" id="31869"/>
    <lineage>
        <taxon>Eukaryota</taxon>
        <taxon>Metazoa</taxon>
        <taxon>Chordata</taxon>
        <taxon>Craniata</taxon>
        <taxon>Vertebrata</taxon>
        <taxon>Euteleostomi</taxon>
        <taxon>Mammalia</taxon>
        <taxon>Eutheria</taxon>
        <taxon>Euarchontoglires</taxon>
        <taxon>Primates</taxon>
        <taxon>Strepsirrhini</taxon>
        <taxon>Chiromyiformes</taxon>
        <taxon>Daubentoniidae</taxon>
        <taxon>Daubentonia</taxon>
    </lineage>
</organism>
<evidence type="ECO:0000256" key="14">
    <source>
        <dbReference type="RuleBase" id="RU000682"/>
    </source>
</evidence>
<evidence type="ECO:0000256" key="3">
    <source>
        <dbReference type="ARBA" id="ARBA00022473"/>
    </source>
</evidence>
<comment type="caution">
    <text evidence="18">The sequence shown here is derived from an EMBL/GenBank/DDBJ whole genome shotgun (WGS) entry which is preliminary data.</text>
</comment>
<dbReference type="EMBL" id="JBFSEQ010000012">
    <property type="protein sequence ID" value="KAL2764053.1"/>
    <property type="molecule type" value="Genomic_DNA"/>
</dbReference>
<evidence type="ECO:0000256" key="11">
    <source>
        <dbReference type="ARBA" id="ARBA00039503"/>
    </source>
</evidence>
<dbReference type="PROSITE" id="PS51496">
    <property type="entry name" value="CVC"/>
    <property type="match status" value="1"/>
</dbReference>
<dbReference type="SUPFAM" id="SSF46689">
    <property type="entry name" value="Homeodomain-like"/>
    <property type="match status" value="1"/>
</dbReference>
<dbReference type="PROSITE" id="PS00027">
    <property type="entry name" value="HOMEOBOX_1"/>
    <property type="match status" value="1"/>
</dbReference>
<feature type="compositionally biased region" description="Pro residues" evidence="15">
    <location>
        <begin position="112"/>
        <end position="128"/>
    </location>
</feature>
<dbReference type="PANTHER" id="PTHR24323">
    <property type="entry name" value="CEH-10 HOMEODOMAIN-CONTAINING HOMOLOG"/>
    <property type="match status" value="1"/>
</dbReference>
<comment type="subcellular location">
    <subcellularLocation>
        <location evidence="1 13 14">Nucleus</location>
    </subcellularLocation>
</comment>
<feature type="region of interest" description="Disordered" evidence="15">
    <location>
        <begin position="292"/>
        <end position="366"/>
    </location>
</feature>
<keyword evidence="8" id="KW-0804">Transcription</keyword>
<dbReference type="Pfam" id="PF00046">
    <property type="entry name" value="Homeodomain"/>
    <property type="match status" value="1"/>
</dbReference>
<dbReference type="AlphaFoldDB" id="A0ABD2DC79"/>
<dbReference type="GO" id="GO:0003677">
    <property type="term" value="F:DNA binding"/>
    <property type="evidence" value="ECO:0007669"/>
    <property type="project" value="UniProtKB-UniRule"/>
</dbReference>
<evidence type="ECO:0000256" key="1">
    <source>
        <dbReference type="ARBA" id="ARBA00004123"/>
    </source>
</evidence>
<dbReference type="Gene3D" id="1.10.10.60">
    <property type="entry name" value="Homeodomain-like"/>
    <property type="match status" value="1"/>
</dbReference>
<protein>
    <recommendedName>
        <fullName evidence="11">Visual system homeobox 1</fullName>
    </recommendedName>
    <alternativeName>
        <fullName evidence="12">Transcription factor VSX1</fullName>
    </alternativeName>
</protein>
<evidence type="ECO:0000256" key="10">
    <source>
        <dbReference type="ARBA" id="ARBA00023305"/>
    </source>
</evidence>
<evidence type="ECO:0000313" key="19">
    <source>
        <dbReference type="Proteomes" id="UP001610411"/>
    </source>
</evidence>
<dbReference type="InterPro" id="IPR023339">
    <property type="entry name" value="CVC"/>
</dbReference>
<keyword evidence="9 13" id="KW-0539">Nucleus</keyword>
<evidence type="ECO:0000256" key="2">
    <source>
        <dbReference type="ARBA" id="ARBA00005733"/>
    </source>
</evidence>
<dbReference type="SMART" id="SM00389">
    <property type="entry name" value="HOX"/>
    <property type="match status" value="1"/>
</dbReference>
<keyword evidence="10" id="KW-0844">Vision</keyword>
<evidence type="ECO:0000256" key="5">
    <source>
        <dbReference type="ARBA" id="ARBA00023015"/>
    </source>
</evidence>
<keyword evidence="7 13" id="KW-0371">Homeobox</keyword>
<dbReference type="GO" id="GO:0007601">
    <property type="term" value="P:visual perception"/>
    <property type="evidence" value="ECO:0007669"/>
    <property type="project" value="UniProtKB-KW"/>
</dbReference>